<dbReference type="InterPro" id="IPR050743">
    <property type="entry name" value="2-oxoacid_DH_E2_comp"/>
</dbReference>
<dbReference type="InterPro" id="IPR029032">
    <property type="entry name" value="AhpD-like"/>
</dbReference>
<dbReference type="InterPro" id="IPR004675">
    <property type="entry name" value="AhpD_core"/>
</dbReference>
<evidence type="ECO:0000259" key="9">
    <source>
        <dbReference type="PROSITE" id="PS51826"/>
    </source>
</evidence>
<dbReference type="NCBIfam" id="TIGR00778">
    <property type="entry name" value="ahpD_dom"/>
    <property type="match status" value="1"/>
</dbReference>
<sequence length="531" mass="57175">MAKIVLMPKLGLTMQKGRITSWLKNEGEQVEQGEPLLEVMTEKVNIKVEAPFSGTLYKIIGEKGKTLPISVPIAVLAEEGDTAGDLETTVAQAQEDLRQALSAQDQATDTKKAESKPVKPFVVLSGNRKVSPRAAKLAREAGVDVNLISGSGSGGRLVEEDVRAYLEQVQGGDKTQLMPIDGMRAVIAERMSASRKQAALVTIMEEIDVTPLGDVRSQLNGLDKAGKLKFSYTDLIVKFVAQALTEYPMVNTRSSDNEIEMSEHINVGVAVALENGLVVPNIKNAHRLSLEQISAKIKDLAARARNNELEPREVEGGTFTVSNLGMFGAEGFTPIINRPETAILGVGAMRAKPVLKGGRLEKCNLMTLSLSFDHRIIDGSLAAEFLSRLREMLESPHPWFELEPRSSGDNVLAGGGSTPVQIRKAYQDGISKLMETAPDAVLGFSALTEGVMFDDGEISRLNKELILVALAVYIKCEYCIAAHVYNALEQGASPEQILEAANVSVFFGGGAALAHSAVMVQDCLEAFANNS</sequence>
<keyword evidence="5 6" id="KW-0012">Acyltransferase</keyword>
<dbReference type="SUPFAM" id="SSF69118">
    <property type="entry name" value="AhpD-like"/>
    <property type="match status" value="1"/>
</dbReference>
<organism evidence="10 11">
    <name type="scientific">Desulfoscipio gibsoniae DSM 7213</name>
    <dbReference type="NCBI Taxonomy" id="767817"/>
    <lineage>
        <taxon>Bacteria</taxon>
        <taxon>Bacillati</taxon>
        <taxon>Bacillota</taxon>
        <taxon>Clostridia</taxon>
        <taxon>Eubacteriales</taxon>
        <taxon>Desulfallaceae</taxon>
        <taxon>Desulfoscipio</taxon>
    </lineage>
</organism>
<feature type="domain" description="Lipoyl-binding" evidence="8">
    <location>
        <begin position="2"/>
        <end position="77"/>
    </location>
</feature>
<dbReference type="Gene3D" id="2.40.50.100">
    <property type="match status" value="1"/>
</dbReference>
<dbReference type="SUPFAM" id="SSF51230">
    <property type="entry name" value="Single hybrid motif"/>
    <property type="match status" value="1"/>
</dbReference>
<feature type="coiled-coil region" evidence="7">
    <location>
        <begin position="83"/>
        <end position="110"/>
    </location>
</feature>
<dbReference type="eggNOG" id="COG0599">
    <property type="taxonomic scope" value="Bacteria"/>
</dbReference>
<evidence type="ECO:0000256" key="7">
    <source>
        <dbReference type="SAM" id="Coils"/>
    </source>
</evidence>
<dbReference type="InterPro" id="IPR036625">
    <property type="entry name" value="E3-bd_dom_sf"/>
</dbReference>
<dbReference type="GO" id="GO:0031405">
    <property type="term" value="F:lipoic acid binding"/>
    <property type="evidence" value="ECO:0007669"/>
    <property type="project" value="TreeGrafter"/>
</dbReference>
<dbReference type="AlphaFoldDB" id="R4KJQ7"/>
<dbReference type="PROSITE" id="PS50968">
    <property type="entry name" value="BIOTINYL_LIPOYL"/>
    <property type="match status" value="1"/>
</dbReference>
<evidence type="ECO:0000256" key="4">
    <source>
        <dbReference type="ARBA" id="ARBA00022823"/>
    </source>
</evidence>
<evidence type="ECO:0000256" key="1">
    <source>
        <dbReference type="ARBA" id="ARBA00001938"/>
    </source>
</evidence>
<dbReference type="Pfam" id="PF02627">
    <property type="entry name" value="CMD"/>
    <property type="match status" value="1"/>
</dbReference>
<dbReference type="EMBL" id="CP003273">
    <property type="protein sequence ID" value="AGL03433.1"/>
    <property type="molecule type" value="Genomic_DNA"/>
</dbReference>
<dbReference type="PROSITE" id="PS00189">
    <property type="entry name" value="LIPOYL"/>
    <property type="match status" value="1"/>
</dbReference>
<dbReference type="Gene3D" id="1.20.1290.10">
    <property type="entry name" value="AhpD-like"/>
    <property type="match status" value="1"/>
</dbReference>
<evidence type="ECO:0000259" key="8">
    <source>
        <dbReference type="PROSITE" id="PS50968"/>
    </source>
</evidence>
<evidence type="ECO:0000256" key="5">
    <source>
        <dbReference type="ARBA" id="ARBA00023315"/>
    </source>
</evidence>
<dbReference type="Gene3D" id="3.30.559.10">
    <property type="entry name" value="Chloramphenicol acetyltransferase-like domain"/>
    <property type="match status" value="1"/>
</dbReference>
<evidence type="ECO:0000313" key="11">
    <source>
        <dbReference type="Proteomes" id="UP000013520"/>
    </source>
</evidence>
<dbReference type="FunFam" id="3.30.559.10:FF:000007">
    <property type="entry name" value="Dihydrolipoamide acetyltransferase component of pyruvate dehydrogenase complex"/>
    <property type="match status" value="1"/>
</dbReference>
<name>R4KJQ7_9FIRM</name>
<dbReference type="InterPro" id="IPR003779">
    <property type="entry name" value="CMD-like"/>
</dbReference>
<dbReference type="InterPro" id="IPR003016">
    <property type="entry name" value="2-oxoA_DH_lipoyl-BS"/>
</dbReference>
<comment type="similarity">
    <text evidence="2 6">Belongs to the 2-oxoacid dehydrogenase family.</text>
</comment>
<dbReference type="OrthoDB" id="9805770at2"/>
<dbReference type="STRING" id="767817.Desgi_4178"/>
<dbReference type="PANTHER" id="PTHR43178">
    <property type="entry name" value="DIHYDROLIPOAMIDE ACETYLTRANSFERASE COMPONENT OF PYRUVATE DEHYDROGENASE COMPLEX"/>
    <property type="match status" value="1"/>
</dbReference>
<proteinExistence type="inferred from homology"/>
<dbReference type="InterPro" id="IPR023213">
    <property type="entry name" value="CAT-like_dom_sf"/>
</dbReference>
<keyword evidence="10" id="KW-0560">Oxidoreductase</keyword>
<dbReference type="GO" id="GO:0016407">
    <property type="term" value="F:acetyltransferase activity"/>
    <property type="evidence" value="ECO:0007669"/>
    <property type="project" value="TreeGrafter"/>
</dbReference>
<dbReference type="eggNOG" id="COG0508">
    <property type="taxonomic scope" value="Bacteria"/>
</dbReference>
<dbReference type="GO" id="GO:0005737">
    <property type="term" value="C:cytoplasm"/>
    <property type="evidence" value="ECO:0007669"/>
    <property type="project" value="TreeGrafter"/>
</dbReference>
<dbReference type="HOGENOM" id="CLU_016733_10_3_9"/>
<dbReference type="PROSITE" id="PS51826">
    <property type="entry name" value="PSBD"/>
    <property type="match status" value="1"/>
</dbReference>
<dbReference type="Proteomes" id="UP000013520">
    <property type="component" value="Chromosome"/>
</dbReference>
<dbReference type="SUPFAM" id="SSF52777">
    <property type="entry name" value="CoA-dependent acyltransferases"/>
    <property type="match status" value="1"/>
</dbReference>
<dbReference type="SUPFAM" id="SSF47005">
    <property type="entry name" value="Peripheral subunit-binding domain of 2-oxo acid dehydrogenase complex"/>
    <property type="match status" value="1"/>
</dbReference>
<dbReference type="InterPro" id="IPR000089">
    <property type="entry name" value="Biotin_lipoyl"/>
</dbReference>
<keyword evidence="10" id="KW-0575">Peroxidase</keyword>
<keyword evidence="3 6" id="KW-0808">Transferase</keyword>
<dbReference type="Pfam" id="PF00364">
    <property type="entry name" value="Biotin_lipoyl"/>
    <property type="match status" value="1"/>
</dbReference>
<dbReference type="EC" id="2.3.1.-" evidence="6"/>
<accession>R4KJQ7</accession>
<keyword evidence="4 6" id="KW-0450">Lipoyl</keyword>
<dbReference type="KEGG" id="dgi:Desgi_4178"/>
<dbReference type="CDD" id="cd06849">
    <property type="entry name" value="lipoyl_domain"/>
    <property type="match status" value="1"/>
</dbReference>
<dbReference type="GO" id="GO:0051920">
    <property type="term" value="F:peroxiredoxin activity"/>
    <property type="evidence" value="ECO:0007669"/>
    <property type="project" value="InterPro"/>
</dbReference>
<dbReference type="InterPro" id="IPR011053">
    <property type="entry name" value="Single_hybrid_motif"/>
</dbReference>
<evidence type="ECO:0000313" key="10">
    <source>
        <dbReference type="EMBL" id="AGL03433.1"/>
    </source>
</evidence>
<dbReference type="InterPro" id="IPR004167">
    <property type="entry name" value="PSBD"/>
</dbReference>
<dbReference type="Pfam" id="PF02817">
    <property type="entry name" value="E3_binding"/>
    <property type="match status" value="1"/>
</dbReference>
<dbReference type="InterPro" id="IPR001078">
    <property type="entry name" value="2-oxoacid_DH_actylTfrase"/>
</dbReference>
<evidence type="ECO:0000256" key="3">
    <source>
        <dbReference type="ARBA" id="ARBA00022679"/>
    </source>
</evidence>
<reference evidence="10 11" key="1">
    <citation type="submission" date="2012-01" db="EMBL/GenBank/DDBJ databases">
        <title>Complete sequence of Desulfotomaculum gibsoniae DSM 7213.</title>
        <authorList>
            <consortium name="US DOE Joint Genome Institute"/>
            <person name="Lucas S."/>
            <person name="Han J."/>
            <person name="Lapidus A."/>
            <person name="Cheng J.-F."/>
            <person name="Goodwin L."/>
            <person name="Pitluck S."/>
            <person name="Peters L."/>
            <person name="Ovchinnikova G."/>
            <person name="Teshima H."/>
            <person name="Detter J.C."/>
            <person name="Han C."/>
            <person name="Tapia R."/>
            <person name="Land M."/>
            <person name="Hauser L."/>
            <person name="Kyrpides N."/>
            <person name="Ivanova N."/>
            <person name="Pagani I."/>
            <person name="Parshina S."/>
            <person name="Plugge C."/>
            <person name="Muyzer G."/>
            <person name="Kuever J."/>
            <person name="Ivanova A."/>
            <person name="Nazina T."/>
            <person name="Klenk H.-P."/>
            <person name="Brambilla E."/>
            <person name="Spring S."/>
            <person name="Stams A.F."/>
            <person name="Woyke T."/>
        </authorList>
    </citation>
    <scope>NUCLEOTIDE SEQUENCE [LARGE SCALE GENOMIC DNA]</scope>
    <source>
        <strain evidence="10 11">DSM 7213</strain>
    </source>
</reference>
<dbReference type="Gene3D" id="4.10.320.10">
    <property type="entry name" value="E3-binding domain"/>
    <property type="match status" value="1"/>
</dbReference>
<dbReference type="PANTHER" id="PTHR43178:SF5">
    <property type="entry name" value="LIPOAMIDE ACYLTRANSFERASE COMPONENT OF BRANCHED-CHAIN ALPHA-KETO ACID DEHYDROGENASE COMPLEX, MITOCHONDRIAL"/>
    <property type="match status" value="1"/>
</dbReference>
<dbReference type="RefSeq" id="WP_006521521.1">
    <property type="nucleotide sequence ID" value="NC_021184.1"/>
</dbReference>
<evidence type="ECO:0000256" key="2">
    <source>
        <dbReference type="ARBA" id="ARBA00007317"/>
    </source>
</evidence>
<gene>
    <name evidence="10" type="ORF">Desgi_4178</name>
</gene>
<comment type="cofactor">
    <cofactor evidence="1 6">
        <name>(R)-lipoate</name>
        <dbReference type="ChEBI" id="CHEBI:83088"/>
    </cofactor>
</comment>
<keyword evidence="7" id="KW-0175">Coiled coil</keyword>
<dbReference type="Pfam" id="PF00198">
    <property type="entry name" value="2-oxoacid_dh"/>
    <property type="match status" value="1"/>
</dbReference>
<evidence type="ECO:0000256" key="6">
    <source>
        <dbReference type="RuleBase" id="RU003423"/>
    </source>
</evidence>
<feature type="domain" description="Peripheral subunit-binding (PSBD)" evidence="9">
    <location>
        <begin position="129"/>
        <end position="166"/>
    </location>
</feature>
<protein>
    <recommendedName>
        <fullName evidence="6">Dihydrolipoamide acetyltransferase component of pyruvate dehydrogenase complex</fullName>
        <ecNumber evidence="6">2.3.1.-</ecNumber>
    </recommendedName>
</protein>
<keyword evidence="11" id="KW-1185">Reference proteome</keyword>